<evidence type="ECO:0000313" key="2">
    <source>
        <dbReference type="Proteomes" id="UP001212263"/>
    </source>
</evidence>
<dbReference type="InterPro" id="IPR032675">
    <property type="entry name" value="LRR_dom_sf"/>
</dbReference>
<organism evidence="1 2">
    <name type="scientific">Odoribacter splanchnicus</name>
    <dbReference type="NCBI Taxonomy" id="28118"/>
    <lineage>
        <taxon>Bacteria</taxon>
        <taxon>Pseudomonadati</taxon>
        <taxon>Bacteroidota</taxon>
        <taxon>Bacteroidia</taxon>
        <taxon>Bacteroidales</taxon>
        <taxon>Odoribacteraceae</taxon>
        <taxon>Odoribacter</taxon>
    </lineage>
</organism>
<evidence type="ECO:0000313" key="1">
    <source>
        <dbReference type="EMBL" id="MDB9222462.1"/>
    </source>
</evidence>
<name>A0AAW6FGU6_9BACT</name>
<reference evidence="1" key="1">
    <citation type="submission" date="2023-01" db="EMBL/GenBank/DDBJ databases">
        <title>Human gut microbiome strain richness.</title>
        <authorList>
            <person name="Chen-Liaw A."/>
        </authorList>
    </citation>
    <scope>NUCLEOTIDE SEQUENCE</scope>
    <source>
        <strain evidence="1">RTP21484st1_B7_RTP21484_190118</strain>
    </source>
</reference>
<gene>
    <name evidence="1" type="ORF">PN645_05505</name>
</gene>
<dbReference type="AlphaFoldDB" id="A0AAW6FGU6"/>
<dbReference type="RefSeq" id="WP_234100965.1">
    <property type="nucleotide sequence ID" value="NZ_JAQMRB010000020.1"/>
</dbReference>
<accession>A0AAW6FGU6</accession>
<sequence>MVISNTLDIPKLRLNYFPNTTINKLLILGDDTVIEEFEENPEQISTLCICGNRNSLLSFYNMADYISKFEYLNALSIPFFLIEKLKSGDIPNSVNVLKIDITEDFKQKDNNINWPTDVILPNITSIIFSFCHTASRISNLFGIHPHNFPNLRYLNCKLDKNGKILDYIKPFNHLSFLEVEHIGNNSLFDVIPDQLKNLIIVDTGRDFQTNGISRIRSLEAVLFNSIKAEIDCSIFNSLSHLKELTIWNSKRITNIEALLECKCLKKISIINCGNPLKNLLHRFNEDRYEYLDIKYS</sequence>
<evidence type="ECO:0008006" key="3">
    <source>
        <dbReference type="Google" id="ProtNLM"/>
    </source>
</evidence>
<protein>
    <recommendedName>
        <fullName evidence="3">Leucine-rich repeat domain-containing protein</fullName>
    </recommendedName>
</protein>
<dbReference type="SUPFAM" id="SSF52058">
    <property type="entry name" value="L domain-like"/>
    <property type="match status" value="1"/>
</dbReference>
<comment type="caution">
    <text evidence="1">The sequence shown here is derived from an EMBL/GenBank/DDBJ whole genome shotgun (WGS) entry which is preliminary data.</text>
</comment>
<proteinExistence type="predicted"/>
<dbReference type="Gene3D" id="3.80.10.10">
    <property type="entry name" value="Ribonuclease Inhibitor"/>
    <property type="match status" value="1"/>
</dbReference>
<dbReference type="Proteomes" id="UP001212263">
    <property type="component" value="Unassembled WGS sequence"/>
</dbReference>
<dbReference type="EMBL" id="JAQMRD010000005">
    <property type="protein sequence ID" value="MDB9222462.1"/>
    <property type="molecule type" value="Genomic_DNA"/>
</dbReference>